<name>A0A382V754_9ZZZZ</name>
<proteinExistence type="predicted"/>
<dbReference type="AlphaFoldDB" id="A0A382V754"/>
<gene>
    <name evidence="1" type="ORF">METZ01_LOCUS395167</name>
</gene>
<organism evidence="1">
    <name type="scientific">marine metagenome</name>
    <dbReference type="NCBI Taxonomy" id="408172"/>
    <lineage>
        <taxon>unclassified sequences</taxon>
        <taxon>metagenomes</taxon>
        <taxon>ecological metagenomes</taxon>
    </lineage>
</organism>
<dbReference type="EMBL" id="UINC01149689">
    <property type="protein sequence ID" value="SVD42313.1"/>
    <property type="molecule type" value="Genomic_DNA"/>
</dbReference>
<reference evidence="1" key="1">
    <citation type="submission" date="2018-05" db="EMBL/GenBank/DDBJ databases">
        <authorList>
            <person name="Lanie J.A."/>
            <person name="Ng W.-L."/>
            <person name="Kazmierczak K.M."/>
            <person name="Andrzejewski T.M."/>
            <person name="Davidsen T.M."/>
            <person name="Wayne K.J."/>
            <person name="Tettelin H."/>
            <person name="Glass J.I."/>
            <person name="Rusch D."/>
            <person name="Podicherti R."/>
            <person name="Tsui H.-C.T."/>
            <person name="Winkler M.E."/>
        </authorList>
    </citation>
    <scope>NUCLEOTIDE SEQUENCE</scope>
</reference>
<evidence type="ECO:0008006" key="2">
    <source>
        <dbReference type="Google" id="ProtNLM"/>
    </source>
</evidence>
<sequence length="139" mass="15370">MPGGNSDMGLGAKKNEVYLSIENSTQYIDWWHEQIPGEEFDHSGSLLSVIFRPGVIYGLSDRINLSFNTTLGIRSMDWFGTNQSIHHRDEYTNSDFSNANGGILGDSKIVLRYLHKNTGAGDGYRIIFGGGIVIPSKNT</sequence>
<evidence type="ECO:0000313" key="1">
    <source>
        <dbReference type="EMBL" id="SVD42313.1"/>
    </source>
</evidence>
<accession>A0A382V754</accession>
<protein>
    <recommendedName>
        <fullName evidence="2">TonB-dependent receptor-like beta-barrel domain-containing protein</fullName>
    </recommendedName>
</protein>
<feature type="non-terminal residue" evidence="1">
    <location>
        <position position="139"/>
    </location>
</feature>